<dbReference type="Pfam" id="PF03087">
    <property type="entry name" value="BPS1"/>
    <property type="match status" value="1"/>
</dbReference>
<comment type="caution">
    <text evidence="1">The sequence shown here is derived from an EMBL/GenBank/DDBJ whole genome shotgun (WGS) entry which is preliminary data.</text>
</comment>
<name>A0AAN7JZH5_9MYRT</name>
<proteinExistence type="predicted"/>
<gene>
    <name evidence="1" type="ORF">SAY87_006466</name>
</gene>
<sequence>MSAALQRMSCCREGSKHKIYNRSCDERGDESKLMKEFAKYLALGKNLKRQISKSLRDLKSKCSNWSPSESEPNTKTTFSMFRKAELASFAVFGSSLSLSGPKAQSKAISWSLITKFIVSSKRVSPRSRQVSLRM</sequence>
<dbReference type="GO" id="GO:0048367">
    <property type="term" value="P:shoot system development"/>
    <property type="evidence" value="ECO:0007669"/>
    <property type="project" value="InterPro"/>
</dbReference>
<protein>
    <submittedName>
        <fullName evidence="1">Uncharacterized protein</fullName>
    </submittedName>
</protein>
<keyword evidence="2" id="KW-1185">Reference proteome</keyword>
<dbReference type="Proteomes" id="UP001345219">
    <property type="component" value="Chromosome 6"/>
</dbReference>
<evidence type="ECO:0000313" key="1">
    <source>
        <dbReference type="EMBL" id="KAK4756339.1"/>
    </source>
</evidence>
<dbReference type="GO" id="GO:0048364">
    <property type="term" value="P:root development"/>
    <property type="evidence" value="ECO:0007669"/>
    <property type="project" value="InterPro"/>
</dbReference>
<evidence type="ECO:0000313" key="2">
    <source>
        <dbReference type="Proteomes" id="UP001345219"/>
    </source>
</evidence>
<accession>A0AAN7JZH5</accession>
<organism evidence="1 2">
    <name type="scientific">Trapa incisa</name>
    <dbReference type="NCBI Taxonomy" id="236973"/>
    <lineage>
        <taxon>Eukaryota</taxon>
        <taxon>Viridiplantae</taxon>
        <taxon>Streptophyta</taxon>
        <taxon>Embryophyta</taxon>
        <taxon>Tracheophyta</taxon>
        <taxon>Spermatophyta</taxon>
        <taxon>Magnoliopsida</taxon>
        <taxon>eudicotyledons</taxon>
        <taxon>Gunneridae</taxon>
        <taxon>Pentapetalae</taxon>
        <taxon>rosids</taxon>
        <taxon>malvids</taxon>
        <taxon>Myrtales</taxon>
        <taxon>Lythraceae</taxon>
        <taxon>Trapa</taxon>
    </lineage>
</organism>
<dbReference type="InterPro" id="IPR004320">
    <property type="entry name" value="BPS1_pln"/>
</dbReference>
<dbReference type="AlphaFoldDB" id="A0AAN7JZH5"/>
<dbReference type="EMBL" id="JAXIOK010000013">
    <property type="protein sequence ID" value="KAK4756339.1"/>
    <property type="molecule type" value="Genomic_DNA"/>
</dbReference>
<reference evidence="1 2" key="1">
    <citation type="journal article" date="2023" name="Hortic Res">
        <title>Pangenome of water caltrop reveals structural variations and asymmetric subgenome divergence after allopolyploidization.</title>
        <authorList>
            <person name="Zhang X."/>
            <person name="Chen Y."/>
            <person name="Wang L."/>
            <person name="Yuan Y."/>
            <person name="Fang M."/>
            <person name="Shi L."/>
            <person name="Lu R."/>
            <person name="Comes H.P."/>
            <person name="Ma Y."/>
            <person name="Chen Y."/>
            <person name="Huang G."/>
            <person name="Zhou Y."/>
            <person name="Zheng Z."/>
            <person name="Qiu Y."/>
        </authorList>
    </citation>
    <scope>NUCLEOTIDE SEQUENCE [LARGE SCALE GENOMIC DNA]</scope>
    <source>
        <tissue evidence="1">Roots</tissue>
    </source>
</reference>